<dbReference type="GO" id="GO:0005876">
    <property type="term" value="C:spindle microtubule"/>
    <property type="evidence" value="ECO:0007669"/>
    <property type="project" value="InterPro"/>
</dbReference>
<dbReference type="OrthoDB" id="10016597at2759"/>
<sequence>MSLLSRHLEQISLSAESIATLPFLPPKIFTNALLSTPDITSLIRDTEPHERALFSVPPPPPPASSSNPFPDVKNRRQTVFNVAAGGEVTTSTSASSRVPRRNTAVAAVLGSELHSQVKKTEGKGEIDIEVLLRGVEKLNAVYEVRGVPERVHNIRAKYGRLKGSVDFYERKVQRLGRELESINRGDRWEDGDEDEDDEYEPREEEEEIEVTDEDLRREEEEIRELERRKRELEERVSGMERDLGVTSASLRLLLLTWKQNTGNLFSTINIAWQRPKRSFLLVKRDSILFFSAIYGAVDDSAAIVLCCSADNMAPLRRKRAPPKSKNRAPAQSSGDPDADRDEWLRANRFEESDDGEDGPLRVNDDQRPSGRCQNAVNRGELSSRPTLAEVEEDESEKNDDRVRRRNEQIAYDSQLAQRMQADEQQKSRSDPDRNGFQSDSDEDDRPLREVVASKKGKASTAVTDTSKKHQPKKPKFHRAINKGIDRTMAKLGIQNDSLLNIDFDTEKPDKSKEGKWLPGKRVFNRYDHADEMDWEDKEMIKKLNSWRHQILNRNFGNIRPIRPHWIEPEKQLALVIMKRQLQTRKTIKWRALANEFNKHFQGTTQKKGELLLRKGMKKQGCLYVDRPAPWRKASAIRTAAEKWEEYDTLKSSKQPTFEGNVDDLLENSDSSSDGDSSEDSPDEPEFRDPTPKPSGVWKRKKFPKPPGVESTGQAKTRGKGKAAKVVEGKGNAKVDVKGKSKARADTNDDEEENGSSSSSTEYSTSMPVPRPGQPLPFKISKRKRAAADSGDDEEENTSPYKRKSVAKLTKGKTKAKAKAKAKAKSKKSVATKSSSAKQGRAAADGNKANAEKDKEEESEKGSEESSDED</sequence>
<keyword evidence="16" id="KW-0137">Centromere</keyword>
<evidence type="ECO:0000256" key="18">
    <source>
        <dbReference type="ARBA" id="ARBA00044346"/>
    </source>
</evidence>
<feature type="compositionally biased region" description="Basic and acidic residues" evidence="19">
    <location>
        <begin position="358"/>
        <end position="368"/>
    </location>
</feature>
<keyword evidence="14" id="KW-0539">Nucleus</keyword>
<feature type="compositionally biased region" description="Basic and acidic residues" evidence="19">
    <location>
        <begin position="420"/>
        <end position="433"/>
    </location>
</feature>
<evidence type="ECO:0000256" key="9">
    <source>
        <dbReference type="ARBA" id="ARBA00022776"/>
    </source>
</evidence>
<evidence type="ECO:0000313" key="21">
    <source>
        <dbReference type="Proteomes" id="UP000566819"/>
    </source>
</evidence>
<keyword evidence="11" id="KW-0995">Kinetochore</keyword>
<feature type="compositionally biased region" description="Basic and acidic residues" evidence="19">
    <location>
        <begin position="849"/>
        <end position="863"/>
    </location>
</feature>
<evidence type="ECO:0000256" key="7">
    <source>
        <dbReference type="ARBA" id="ARBA00022618"/>
    </source>
</evidence>
<keyword evidence="6" id="KW-0963">Cytoplasm</keyword>
<dbReference type="GO" id="GO:0042729">
    <property type="term" value="C:DASH complex"/>
    <property type="evidence" value="ECO:0007669"/>
    <property type="project" value="InterPro"/>
</dbReference>
<accession>A0A8H4VYE6</accession>
<dbReference type="EMBL" id="JAAMPI010001070">
    <property type="protein sequence ID" value="KAF4626862.1"/>
    <property type="molecule type" value="Genomic_DNA"/>
</dbReference>
<feature type="compositionally biased region" description="Acidic residues" evidence="19">
    <location>
        <begin position="189"/>
        <end position="212"/>
    </location>
</feature>
<dbReference type="Proteomes" id="UP000566819">
    <property type="component" value="Unassembled WGS sequence"/>
</dbReference>
<evidence type="ECO:0000256" key="6">
    <source>
        <dbReference type="ARBA" id="ARBA00022490"/>
    </source>
</evidence>
<evidence type="ECO:0000256" key="3">
    <source>
        <dbReference type="ARBA" id="ARBA00004629"/>
    </source>
</evidence>
<evidence type="ECO:0000256" key="10">
    <source>
        <dbReference type="ARBA" id="ARBA00022829"/>
    </source>
</evidence>
<evidence type="ECO:0000256" key="5">
    <source>
        <dbReference type="ARBA" id="ARBA00022454"/>
    </source>
</evidence>
<keyword evidence="21" id="KW-1185">Reference proteome</keyword>
<keyword evidence="9" id="KW-0498">Mitosis</keyword>
<keyword evidence="15" id="KW-0131">Cell cycle</keyword>
<protein>
    <recommendedName>
        <fullName evidence="17">DASH complex subunit SPC34</fullName>
    </recommendedName>
    <alternativeName>
        <fullName evidence="18">Outer kinetochore protein SPC34</fullName>
    </alternativeName>
</protein>
<dbReference type="GO" id="GO:0008608">
    <property type="term" value="P:attachment of spindle microtubules to kinetochore"/>
    <property type="evidence" value="ECO:0007669"/>
    <property type="project" value="InterPro"/>
</dbReference>
<feature type="region of interest" description="Disordered" evidence="19">
    <location>
        <begin position="185"/>
        <end position="213"/>
    </location>
</feature>
<dbReference type="GO" id="GO:0051301">
    <property type="term" value="P:cell division"/>
    <property type="evidence" value="ECO:0007669"/>
    <property type="project" value="UniProtKB-KW"/>
</dbReference>
<evidence type="ECO:0000256" key="8">
    <source>
        <dbReference type="ARBA" id="ARBA00022701"/>
    </source>
</evidence>
<keyword evidence="8" id="KW-0493">Microtubule</keyword>
<feature type="region of interest" description="Disordered" evidence="19">
    <location>
        <begin position="316"/>
        <end position="475"/>
    </location>
</feature>
<comment type="similarity">
    <text evidence="4">Belongs to the DASH complex SPC34 family.</text>
</comment>
<comment type="subcellular location">
    <subcellularLocation>
        <location evidence="3">Chromosome</location>
        <location evidence="3">Centromere</location>
        <location evidence="3">Kinetochore</location>
    </subcellularLocation>
    <subcellularLocation>
        <location evidence="2">Cytoplasm</location>
        <location evidence="2">Cytoskeleton</location>
        <location evidence="2">Spindle</location>
    </subcellularLocation>
    <subcellularLocation>
        <location evidence="1">Nucleus</location>
    </subcellularLocation>
</comment>
<keyword evidence="13" id="KW-0206">Cytoskeleton</keyword>
<feature type="compositionally biased region" description="Basic residues" evidence="19">
    <location>
        <begin position="316"/>
        <end position="326"/>
    </location>
</feature>
<evidence type="ECO:0000256" key="15">
    <source>
        <dbReference type="ARBA" id="ARBA00023306"/>
    </source>
</evidence>
<feature type="compositionally biased region" description="Basic and acidic residues" evidence="19">
    <location>
        <begin position="398"/>
        <end position="407"/>
    </location>
</feature>
<evidence type="ECO:0000256" key="13">
    <source>
        <dbReference type="ARBA" id="ARBA00023212"/>
    </source>
</evidence>
<proteinExistence type="inferred from homology"/>
<keyword evidence="5" id="KW-0158">Chromosome</keyword>
<evidence type="ECO:0000256" key="1">
    <source>
        <dbReference type="ARBA" id="ARBA00004123"/>
    </source>
</evidence>
<evidence type="ECO:0000256" key="2">
    <source>
        <dbReference type="ARBA" id="ARBA00004186"/>
    </source>
</evidence>
<evidence type="ECO:0000256" key="4">
    <source>
        <dbReference type="ARBA" id="ARBA00008491"/>
    </source>
</evidence>
<dbReference type="InterPro" id="IPR013966">
    <property type="entry name" value="Spc34"/>
</dbReference>
<dbReference type="Pfam" id="PF08657">
    <property type="entry name" value="DASH_Spc34"/>
    <property type="match status" value="2"/>
</dbReference>
<evidence type="ECO:0000256" key="11">
    <source>
        <dbReference type="ARBA" id="ARBA00022838"/>
    </source>
</evidence>
<feature type="compositionally biased region" description="Basic and acidic residues" evidence="19">
    <location>
        <begin position="341"/>
        <end position="350"/>
    </location>
</feature>
<dbReference type="AlphaFoldDB" id="A0A8H4VYE6"/>
<keyword evidence="7" id="KW-0132">Cell division</keyword>
<organism evidence="20 21">
    <name type="scientific">Cudoniella acicularis</name>
    <dbReference type="NCBI Taxonomy" id="354080"/>
    <lineage>
        <taxon>Eukaryota</taxon>
        <taxon>Fungi</taxon>
        <taxon>Dikarya</taxon>
        <taxon>Ascomycota</taxon>
        <taxon>Pezizomycotina</taxon>
        <taxon>Leotiomycetes</taxon>
        <taxon>Helotiales</taxon>
        <taxon>Tricladiaceae</taxon>
        <taxon>Cudoniella</taxon>
    </lineage>
</organism>
<feature type="region of interest" description="Disordered" evidence="19">
    <location>
        <begin position="651"/>
        <end position="869"/>
    </location>
</feature>
<gene>
    <name evidence="20" type="ORF">G7Y89_g11297</name>
</gene>
<evidence type="ECO:0000256" key="16">
    <source>
        <dbReference type="ARBA" id="ARBA00023328"/>
    </source>
</evidence>
<feature type="compositionally biased region" description="Low complexity" evidence="19">
    <location>
        <begin position="754"/>
        <end position="765"/>
    </location>
</feature>
<evidence type="ECO:0000256" key="14">
    <source>
        <dbReference type="ARBA" id="ARBA00023242"/>
    </source>
</evidence>
<reference evidence="20 21" key="1">
    <citation type="submission" date="2020-03" db="EMBL/GenBank/DDBJ databases">
        <title>Draft Genome Sequence of Cudoniella acicularis.</title>
        <authorList>
            <person name="Buettner E."/>
            <person name="Kellner H."/>
        </authorList>
    </citation>
    <scope>NUCLEOTIDE SEQUENCE [LARGE SCALE GENOMIC DNA]</scope>
    <source>
        <strain evidence="20 21">DSM 108380</strain>
    </source>
</reference>
<evidence type="ECO:0000256" key="17">
    <source>
        <dbReference type="ARBA" id="ARBA00044112"/>
    </source>
</evidence>
<feature type="compositionally biased region" description="Basic and acidic residues" evidence="19">
    <location>
        <begin position="724"/>
        <end position="746"/>
    </location>
</feature>
<feature type="compositionally biased region" description="Basic residues" evidence="19">
    <location>
        <begin position="800"/>
        <end position="829"/>
    </location>
</feature>
<evidence type="ECO:0000256" key="12">
    <source>
        <dbReference type="ARBA" id="ARBA00023054"/>
    </source>
</evidence>
<keyword evidence="10" id="KW-0159">Chromosome partition</keyword>
<feature type="region of interest" description="Disordered" evidence="19">
    <location>
        <begin position="51"/>
        <end position="72"/>
    </location>
</feature>
<name>A0A8H4VYE6_9HELO</name>
<comment type="caution">
    <text evidence="20">The sequence shown here is derived from an EMBL/GenBank/DDBJ whole genome shotgun (WGS) entry which is preliminary data.</text>
</comment>
<evidence type="ECO:0000256" key="19">
    <source>
        <dbReference type="SAM" id="MobiDB-lite"/>
    </source>
</evidence>
<keyword evidence="12" id="KW-0175">Coiled coil</keyword>
<evidence type="ECO:0000313" key="20">
    <source>
        <dbReference type="EMBL" id="KAF4626862.1"/>
    </source>
</evidence>